<dbReference type="GO" id="GO:0006310">
    <property type="term" value="P:DNA recombination"/>
    <property type="evidence" value="ECO:0007669"/>
    <property type="project" value="UniProtKB-KW"/>
</dbReference>
<keyword evidence="3" id="KW-0540">Nuclease</keyword>
<dbReference type="GO" id="GO:0008233">
    <property type="term" value="F:peptidase activity"/>
    <property type="evidence" value="ECO:0007669"/>
    <property type="project" value="UniProtKB-KW"/>
</dbReference>
<protein>
    <recommendedName>
        <fullName evidence="18">GAG-pre-integrase domain-containing protein</fullName>
    </recommendedName>
</protein>
<keyword evidence="13" id="KW-0233">DNA recombination</keyword>
<keyword evidence="12" id="KW-0548">Nucleotidyltransferase</keyword>
<evidence type="ECO:0000259" key="14">
    <source>
        <dbReference type="Pfam" id="PF13976"/>
    </source>
</evidence>
<proteinExistence type="predicted"/>
<comment type="caution">
    <text evidence="16">The sequence shown here is derived from an EMBL/GenBank/DDBJ whole genome shotgun (WGS) entry which is preliminary data.</text>
</comment>
<evidence type="ECO:0000256" key="12">
    <source>
        <dbReference type="ARBA" id="ARBA00022932"/>
    </source>
</evidence>
<reference evidence="16" key="1">
    <citation type="submission" date="2019-08" db="EMBL/GenBank/DDBJ databases">
        <title>The genome of the North American firefly Photinus pyralis.</title>
        <authorList>
            <consortium name="Photinus pyralis genome working group"/>
            <person name="Fallon T.R."/>
            <person name="Sander Lower S.E."/>
            <person name="Weng J.-K."/>
        </authorList>
    </citation>
    <scope>NUCLEOTIDE SEQUENCE</scope>
    <source>
        <strain evidence="16">TRF0915ILg1</strain>
        <tissue evidence="16">Whole body</tissue>
    </source>
</reference>
<keyword evidence="6" id="KW-0255">Endonuclease</keyword>
<feature type="domain" description="GAG-pre-integrase" evidence="14">
    <location>
        <begin position="101"/>
        <end position="162"/>
    </location>
</feature>
<dbReference type="GO" id="GO:0046872">
    <property type="term" value="F:metal ion binding"/>
    <property type="evidence" value="ECO:0007669"/>
    <property type="project" value="UniProtKB-KW"/>
</dbReference>
<keyword evidence="4" id="KW-0479">Metal-binding</keyword>
<dbReference type="GO" id="GO:0005524">
    <property type="term" value="F:ATP binding"/>
    <property type="evidence" value="ECO:0007669"/>
    <property type="project" value="UniProtKB-KW"/>
</dbReference>
<keyword evidence="5" id="KW-0547">Nucleotide-binding</keyword>
<dbReference type="GO" id="GO:0003964">
    <property type="term" value="F:RNA-directed DNA polymerase activity"/>
    <property type="evidence" value="ECO:0007669"/>
    <property type="project" value="UniProtKB-KW"/>
</dbReference>
<dbReference type="EMBL" id="VTPC01058568">
    <property type="protein sequence ID" value="KAF2890084.1"/>
    <property type="molecule type" value="Genomic_DNA"/>
</dbReference>
<dbReference type="PANTHER" id="PTHR42648:SF11">
    <property type="entry name" value="TRANSPOSON TY4-P GAG-POL POLYPROTEIN"/>
    <property type="match status" value="1"/>
</dbReference>
<feature type="domain" description="Retrovirus-related Pol polyprotein from transposon TNT 1-94-like beta-barrel" evidence="15">
    <location>
        <begin position="1"/>
        <end position="71"/>
    </location>
</feature>
<keyword evidence="12" id="KW-0808">Transferase</keyword>
<comment type="function">
    <text evidence="1">The aspartyl protease (PR) mediates the proteolytic cleavages of the Gag and Gag-Pol polyproteins after assembly of the VLP.</text>
</comment>
<organism evidence="16 17">
    <name type="scientific">Ignelater luminosus</name>
    <name type="common">Cucubano</name>
    <name type="synonym">Pyrophorus luminosus</name>
    <dbReference type="NCBI Taxonomy" id="2038154"/>
    <lineage>
        <taxon>Eukaryota</taxon>
        <taxon>Metazoa</taxon>
        <taxon>Ecdysozoa</taxon>
        <taxon>Arthropoda</taxon>
        <taxon>Hexapoda</taxon>
        <taxon>Insecta</taxon>
        <taxon>Pterygota</taxon>
        <taxon>Neoptera</taxon>
        <taxon>Endopterygota</taxon>
        <taxon>Coleoptera</taxon>
        <taxon>Polyphaga</taxon>
        <taxon>Elateriformia</taxon>
        <taxon>Elateroidea</taxon>
        <taxon>Elateridae</taxon>
        <taxon>Agrypninae</taxon>
        <taxon>Pyrophorini</taxon>
        <taxon>Ignelater</taxon>
    </lineage>
</organism>
<keyword evidence="8" id="KW-0067">ATP-binding</keyword>
<dbReference type="OrthoDB" id="8048471at2759"/>
<dbReference type="Pfam" id="PF22936">
    <property type="entry name" value="Pol_BBD"/>
    <property type="match status" value="1"/>
</dbReference>
<evidence type="ECO:0000313" key="17">
    <source>
        <dbReference type="Proteomes" id="UP000801492"/>
    </source>
</evidence>
<dbReference type="Pfam" id="PF13976">
    <property type="entry name" value="gag_pre-integrs"/>
    <property type="match status" value="1"/>
</dbReference>
<dbReference type="GO" id="GO:0004519">
    <property type="term" value="F:endonuclease activity"/>
    <property type="evidence" value="ECO:0007669"/>
    <property type="project" value="UniProtKB-KW"/>
</dbReference>
<keyword evidence="12" id="KW-0239">DNA-directed DNA polymerase</keyword>
<dbReference type="GO" id="GO:0006508">
    <property type="term" value="P:proteolysis"/>
    <property type="evidence" value="ECO:0007669"/>
    <property type="project" value="UniProtKB-KW"/>
</dbReference>
<evidence type="ECO:0000256" key="8">
    <source>
        <dbReference type="ARBA" id="ARBA00022840"/>
    </source>
</evidence>
<evidence type="ECO:0000256" key="10">
    <source>
        <dbReference type="ARBA" id="ARBA00022908"/>
    </source>
</evidence>
<dbReference type="InterPro" id="IPR025724">
    <property type="entry name" value="GAG-pre-integrase_dom"/>
</dbReference>
<keyword evidence="10" id="KW-0229">DNA integration</keyword>
<feature type="non-terminal residue" evidence="16">
    <location>
        <position position="233"/>
    </location>
</feature>
<dbReference type="Proteomes" id="UP000801492">
    <property type="component" value="Unassembled WGS sequence"/>
</dbReference>
<dbReference type="InterPro" id="IPR039537">
    <property type="entry name" value="Retrotran_Ty1/copia-like"/>
</dbReference>
<evidence type="ECO:0000256" key="2">
    <source>
        <dbReference type="ARBA" id="ARBA00022670"/>
    </source>
</evidence>
<accession>A0A8K0G8I4</accession>
<evidence type="ECO:0000256" key="13">
    <source>
        <dbReference type="ARBA" id="ARBA00023172"/>
    </source>
</evidence>
<evidence type="ECO:0000256" key="6">
    <source>
        <dbReference type="ARBA" id="ARBA00022759"/>
    </source>
</evidence>
<evidence type="ECO:0000256" key="11">
    <source>
        <dbReference type="ARBA" id="ARBA00022918"/>
    </source>
</evidence>
<dbReference type="GO" id="GO:0015074">
    <property type="term" value="P:DNA integration"/>
    <property type="evidence" value="ECO:0007669"/>
    <property type="project" value="UniProtKB-KW"/>
</dbReference>
<name>A0A8K0G8I4_IGNLU</name>
<sequence length="233" mass="26833">MTYRKYFLHDFQELNDCATLRGNSVLKVTEKGRAKVRNLIKDQWTNAVINKVFYIPEPKPNLLSEGVLTGKSIKTVKSQERASIFYNDELVGVALKGENKIYHLQMEALVNQVNKTANISIWHKRLGHINDEFLKRVPDVVNDIKMSHVDKKYFCTGCVVGKLHKSCFKSCEKRKTKAGGLTHCDVGGLLPQPSVSEFNYFLLMKDDYAHFRFVTFLRHKSNVIDELKSFIQF</sequence>
<evidence type="ECO:0000256" key="4">
    <source>
        <dbReference type="ARBA" id="ARBA00022723"/>
    </source>
</evidence>
<dbReference type="PANTHER" id="PTHR42648">
    <property type="entry name" value="TRANSPOSASE, PUTATIVE-RELATED"/>
    <property type="match status" value="1"/>
</dbReference>
<evidence type="ECO:0000259" key="15">
    <source>
        <dbReference type="Pfam" id="PF22936"/>
    </source>
</evidence>
<evidence type="ECO:0008006" key="18">
    <source>
        <dbReference type="Google" id="ProtNLM"/>
    </source>
</evidence>
<dbReference type="InterPro" id="IPR054722">
    <property type="entry name" value="PolX-like_BBD"/>
</dbReference>
<gene>
    <name evidence="16" type="ORF">ILUMI_16089</name>
</gene>
<evidence type="ECO:0000256" key="1">
    <source>
        <dbReference type="ARBA" id="ARBA00002180"/>
    </source>
</evidence>
<keyword evidence="17" id="KW-1185">Reference proteome</keyword>
<dbReference type="GO" id="GO:0003887">
    <property type="term" value="F:DNA-directed DNA polymerase activity"/>
    <property type="evidence" value="ECO:0007669"/>
    <property type="project" value="UniProtKB-KW"/>
</dbReference>
<dbReference type="AlphaFoldDB" id="A0A8K0G8I4"/>
<evidence type="ECO:0000256" key="7">
    <source>
        <dbReference type="ARBA" id="ARBA00022801"/>
    </source>
</evidence>
<evidence type="ECO:0000256" key="5">
    <source>
        <dbReference type="ARBA" id="ARBA00022741"/>
    </source>
</evidence>
<keyword evidence="9" id="KW-0460">Magnesium</keyword>
<keyword evidence="2" id="KW-0645">Protease</keyword>
<keyword evidence="11" id="KW-0695">RNA-directed DNA polymerase</keyword>
<evidence type="ECO:0000256" key="9">
    <source>
        <dbReference type="ARBA" id="ARBA00022842"/>
    </source>
</evidence>
<evidence type="ECO:0000256" key="3">
    <source>
        <dbReference type="ARBA" id="ARBA00022722"/>
    </source>
</evidence>
<keyword evidence="7" id="KW-0378">Hydrolase</keyword>
<evidence type="ECO:0000313" key="16">
    <source>
        <dbReference type="EMBL" id="KAF2890084.1"/>
    </source>
</evidence>